<dbReference type="EC" id="1.1.1.29" evidence="7"/>
<evidence type="ECO:0000256" key="1">
    <source>
        <dbReference type="ARBA" id="ARBA00005854"/>
    </source>
</evidence>
<proteinExistence type="inferred from homology"/>
<comment type="similarity">
    <text evidence="1 4">Belongs to the D-isomer specific 2-hydroxyacid dehydrogenase family.</text>
</comment>
<dbReference type="EMBL" id="FP929056">
    <property type="protein sequence ID" value="CBL27962.1"/>
    <property type="molecule type" value="Genomic_DNA"/>
</dbReference>
<dbReference type="Gene3D" id="3.40.50.720">
    <property type="entry name" value="NAD(P)-binding Rossmann-like Domain"/>
    <property type="match status" value="2"/>
</dbReference>
<accession>A0AB94IW51</accession>
<keyword evidence="2 4" id="KW-0560">Oxidoreductase</keyword>
<dbReference type="AlphaFoldDB" id="A0AB94IW51"/>
<feature type="domain" description="D-isomer specific 2-hydroxyacid dehydrogenase NAD-binding" evidence="6">
    <location>
        <begin position="112"/>
        <end position="291"/>
    </location>
</feature>
<evidence type="ECO:0000313" key="7">
    <source>
        <dbReference type="EMBL" id="CBL27962.1"/>
    </source>
</evidence>
<keyword evidence="8" id="KW-1185">Reference proteome</keyword>
<dbReference type="SUPFAM" id="SSF52283">
    <property type="entry name" value="Formate/glycerate dehydrogenase catalytic domain-like"/>
    <property type="match status" value="1"/>
</dbReference>
<evidence type="ECO:0000256" key="4">
    <source>
        <dbReference type="RuleBase" id="RU003719"/>
    </source>
</evidence>
<reference evidence="8" key="1">
    <citation type="submission" date="2010-03" db="EMBL/GenBank/DDBJ databases">
        <title>The genome sequence of Synergistetes sp. SGP1.</title>
        <authorList>
            <consortium name="metaHIT consortium -- http://www.metahit.eu/"/>
            <person name="Pajon A."/>
            <person name="Turner K."/>
            <person name="Parkhill J."/>
            <person name="Wade W."/>
            <person name="Vartoukian S."/>
        </authorList>
    </citation>
    <scope>NUCLEOTIDE SEQUENCE [LARGE SCALE GENOMIC DNA]</scope>
    <source>
        <strain evidence="8">SGP1</strain>
    </source>
</reference>
<evidence type="ECO:0000256" key="3">
    <source>
        <dbReference type="ARBA" id="ARBA00023027"/>
    </source>
</evidence>
<sequence>MSPEIVVLDGYTENPGDLSWGELEKLGALKVYDRTSLTDEDEAIARIGGAEIVLTNKTPITKRVIDACPNVKFIAMLATGYNVVDAAYAKERGIPLSNVPAYGTASVSQFSIALLLELCHRIGLHDQTVHEGRWERCADFCYWETPQIELDGKTIGIIGFGRIGQREGAIARAMGMNVLAYDLYPNDSGRQIAEYVDLDALLARSDAITLHCNLTSENAGLICKNTIAKMKDGVLIVNNARGQLVNERDLADALNSGKVGGAALDVVSSEPIRGDNPLLSAKNCVITPHISWASLESRRRIMECTLSNVKAYLEGRPVNVVNGL</sequence>
<dbReference type="PROSITE" id="PS00671">
    <property type="entry name" value="D_2_HYDROXYACID_DH_3"/>
    <property type="match status" value="1"/>
</dbReference>
<dbReference type="RefSeq" id="WP_015556109.1">
    <property type="nucleotide sequence ID" value="NC_021038.1"/>
</dbReference>
<dbReference type="InterPro" id="IPR029752">
    <property type="entry name" value="D-isomer_DH_CS1"/>
</dbReference>
<name>A0AB94IW51_9BACT</name>
<evidence type="ECO:0000259" key="6">
    <source>
        <dbReference type="Pfam" id="PF02826"/>
    </source>
</evidence>
<organism evidence="7 8">
    <name type="scientific">Fretibacterium fastidiosum</name>
    <dbReference type="NCBI Taxonomy" id="651822"/>
    <lineage>
        <taxon>Bacteria</taxon>
        <taxon>Thermotogati</taxon>
        <taxon>Synergistota</taxon>
        <taxon>Synergistia</taxon>
        <taxon>Synergistales</taxon>
        <taxon>Aminobacteriaceae</taxon>
        <taxon>Fretibacterium</taxon>
    </lineage>
</organism>
<dbReference type="SUPFAM" id="SSF51735">
    <property type="entry name" value="NAD(P)-binding Rossmann-fold domains"/>
    <property type="match status" value="1"/>
</dbReference>
<protein>
    <submittedName>
        <fullName evidence="7">Lactate dehydrogenase and related dehydrogenases</fullName>
        <ecNumber evidence="7">1.1.1.29</ecNumber>
    </submittedName>
</protein>
<evidence type="ECO:0000259" key="5">
    <source>
        <dbReference type="Pfam" id="PF00389"/>
    </source>
</evidence>
<dbReference type="KEGG" id="sbr:SY1_05600"/>
<dbReference type="PANTHER" id="PTHR43761">
    <property type="entry name" value="D-ISOMER SPECIFIC 2-HYDROXYACID DEHYDROGENASE FAMILY PROTEIN (AFU_ORTHOLOGUE AFUA_1G13630)"/>
    <property type="match status" value="1"/>
</dbReference>
<feature type="domain" description="D-isomer specific 2-hydroxyacid dehydrogenase catalytic" evidence="5">
    <location>
        <begin position="28"/>
        <end position="322"/>
    </location>
</feature>
<evidence type="ECO:0000256" key="2">
    <source>
        <dbReference type="ARBA" id="ARBA00023002"/>
    </source>
</evidence>
<keyword evidence="3" id="KW-0520">NAD</keyword>
<dbReference type="PANTHER" id="PTHR43761:SF1">
    <property type="entry name" value="D-ISOMER SPECIFIC 2-HYDROXYACID DEHYDROGENASE CATALYTIC DOMAIN-CONTAINING PROTEIN-RELATED"/>
    <property type="match status" value="1"/>
</dbReference>
<dbReference type="InterPro" id="IPR029753">
    <property type="entry name" value="D-isomer_DH_CS"/>
</dbReference>
<evidence type="ECO:0000313" key="8">
    <source>
        <dbReference type="Proteomes" id="UP000008957"/>
    </source>
</evidence>
<reference evidence="7 8" key="2">
    <citation type="submission" date="2010-03" db="EMBL/GenBank/DDBJ databases">
        <authorList>
            <person name="Pajon A."/>
        </authorList>
    </citation>
    <scope>NUCLEOTIDE SEQUENCE [LARGE SCALE GENOMIC DNA]</scope>
    <source>
        <strain evidence="7 8">SGP1</strain>
    </source>
</reference>
<dbReference type="GO" id="GO:0051287">
    <property type="term" value="F:NAD binding"/>
    <property type="evidence" value="ECO:0007669"/>
    <property type="project" value="InterPro"/>
</dbReference>
<dbReference type="InterPro" id="IPR006140">
    <property type="entry name" value="D-isomer_DH_NAD-bd"/>
</dbReference>
<dbReference type="InterPro" id="IPR036291">
    <property type="entry name" value="NAD(P)-bd_dom_sf"/>
</dbReference>
<dbReference type="InterPro" id="IPR006139">
    <property type="entry name" value="D-isomer_2_OHA_DH_cat_dom"/>
</dbReference>
<dbReference type="FunFam" id="3.40.50.720:FF:000203">
    <property type="entry name" value="D-3-phosphoglycerate dehydrogenase (SerA)"/>
    <property type="match status" value="1"/>
</dbReference>
<dbReference type="Pfam" id="PF00389">
    <property type="entry name" value="2-Hacid_dh"/>
    <property type="match status" value="1"/>
</dbReference>
<dbReference type="InterPro" id="IPR050418">
    <property type="entry name" value="D-iso_2-hydroxyacid_DH_PdxB"/>
</dbReference>
<dbReference type="Proteomes" id="UP000008957">
    <property type="component" value="Chromosome"/>
</dbReference>
<dbReference type="PROSITE" id="PS00065">
    <property type="entry name" value="D_2_HYDROXYACID_DH_1"/>
    <property type="match status" value="1"/>
</dbReference>
<dbReference type="GO" id="GO:0008465">
    <property type="term" value="F:hydroxypyruvate reductase (NADH) activity"/>
    <property type="evidence" value="ECO:0007669"/>
    <property type="project" value="UniProtKB-EC"/>
</dbReference>
<dbReference type="Pfam" id="PF02826">
    <property type="entry name" value="2-Hacid_dh_C"/>
    <property type="match status" value="1"/>
</dbReference>
<dbReference type="CDD" id="cd12162">
    <property type="entry name" value="2-Hacid_dh_4"/>
    <property type="match status" value="1"/>
</dbReference>
<gene>
    <name evidence="7" type="ORF">SY1_05600</name>
</gene>